<evidence type="ECO:0000313" key="2">
    <source>
        <dbReference type="EMBL" id="NOV46215.1"/>
    </source>
</evidence>
<protein>
    <submittedName>
        <fullName evidence="2">Putative active regulator of sirt1-like copidosoma floridanum</fullName>
    </submittedName>
</protein>
<dbReference type="EMBL" id="GIIL01002489">
    <property type="protein sequence ID" value="NOV46215.1"/>
    <property type="molecule type" value="Transcribed_RNA"/>
</dbReference>
<dbReference type="InterPro" id="IPR023262">
    <property type="entry name" value="AROS"/>
</dbReference>
<organism evidence="2">
    <name type="scientific">Xenopsylla cheopis</name>
    <name type="common">Oriental rat flea</name>
    <name type="synonym">Pulex cheopis</name>
    <dbReference type="NCBI Taxonomy" id="163159"/>
    <lineage>
        <taxon>Eukaryota</taxon>
        <taxon>Metazoa</taxon>
        <taxon>Ecdysozoa</taxon>
        <taxon>Arthropoda</taxon>
        <taxon>Hexapoda</taxon>
        <taxon>Insecta</taxon>
        <taxon>Pterygota</taxon>
        <taxon>Neoptera</taxon>
        <taxon>Endopterygota</taxon>
        <taxon>Siphonaptera</taxon>
        <taxon>Pulicidae</taxon>
        <taxon>Xenopsyllinae</taxon>
        <taxon>Xenopsylla</taxon>
    </lineage>
</organism>
<proteinExistence type="predicted"/>
<dbReference type="AlphaFoldDB" id="A0A6M2DIU7"/>
<sequence length="122" mass="14103">MSASLVHKSLQILKSDTVLSQDKKSNEVKKRKKNNKKAGNSTKKITLKQLQQTVEDEKHKLEANLHKLQLLSSRKLDSETAEKVFKRTVKNSKPKEEEIVDTEGTAFTEEDFFKFEQEYFCA</sequence>
<name>A0A6M2DIU7_XENCH</name>
<reference evidence="2" key="1">
    <citation type="submission" date="2020-03" db="EMBL/GenBank/DDBJ databases">
        <title>Transcriptomic Profiling of the Digestive Tract of the Rat Flea, Xenopsylla cheopis, Following Blood Feeding and Infection with Yersinia pestis.</title>
        <authorList>
            <person name="Bland D.M."/>
            <person name="Martens C.A."/>
            <person name="Virtaneva K."/>
            <person name="Kanakabandi K."/>
            <person name="Long D."/>
            <person name="Rosenke R."/>
            <person name="Saturday G.A."/>
            <person name="Hoyt F.H."/>
            <person name="Bruno D.P."/>
            <person name="Ribeiro J.M.C."/>
            <person name="Hinnebusch J."/>
        </authorList>
    </citation>
    <scope>NUCLEOTIDE SEQUENCE</scope>
</reference>
<evidence type="ECO:0000256" key="1">
    <source>
        <dbReference type="SAM" id="MobiDB-lite"/>
    </source>
</evidence>
<accession>A0A6M2DIU7</accession>
<feature type="region of interest" description="Disordered" evidence="1">
    <location>
        <begin position="22"/>
        <end position="44"/>
    </location>
</feature>
<dbReference type="Pfam" id="PF15684">
    <property type="entry name" value="AROS"/>
    <property type="match status" value="1"/>
</dbReference>